<evidence type="ECO:0000256" key="4">
    <source>
        <dbReference type="ARBA" id="ARBA00022679"/>
    </source>
</evidence>
<dbReference type="PANTHER" id="PTHR41523:SF7">
    <property type="entry name" value="HISTIDINE KINASE"/>
    <property type="match status" value="1"/>
</dbReference>
<feature type="modified residue" description="4-aspartylphosphate" evidence="8">
    <location>
        <position position="223"/>
    </location>
</feature>
<evidence type="ECO:0000313" key="11">
    <source>
        <dbReference type="Proteomes" id="UP000640485"/>
    </source>
</evidence>
<evidence type="ECO:0000256" key="2">
    <source>
        <dbReference type="ARBA" id="ARBA00012438"/>
    </source>
</evidence>
<evidence type="ECO:0000256" key="6">
    <source>
        <dbReference type="ARBA" id="ARBA00022777"/>
    </source>
</evidence>
<gene>
    <name evidence="10" type="ORF">JJJ17_01550</name>
</gene>
<evidence type="ECO:0000313" key="10">
    <source>
        <dbReference type="EMBL" id="MBK4214604.1"/>
    </source>
</evidence>
<dbReference type="AlphaFoldDB" id="A0A934VZ96"/>
<dbReference type="GO" id="GO:0000160">
    <property type="term" value="P:phosphorelay signal transduction system"/>
    <property type="evidence" value="ECO:0007669"/>
    <property type="project" value="InterPro"/>
</dbReference>
<dbReference type="PROSITE" id="PS50110">
    <property type="entry name" value="RESPONSE_REGULATORY"/>
    <property type="match status" value="1"/>
</dbReference>
<sequence length="283" mass="29349">MDGKTRIAGAENGGDLAGLLQAELGPYRDGSRISLDGPGVALDDRAFSAVALVLHELATNAAKYGALSQPSGELRVTWSLDQAGNCCIRWAESGVAGVAPPSRSGFGSSLIERAVSFDLNGSSNVSFTADGVVAEFTVPDQFVRASTGVQPVAEAAKDNVAEDSAVDTLEGRRVLLVEDQILIAMALEAELQDFGLVVSGVAATVVRALELIASDPPDLAVLDVNLNGETAIPVAEALQARGIHFVFATGHGADVELPDGFGSVPVVSKPYQIEDILRALRKA</sequence>
<evidence type="ECO:0000259" key="9">
    <source>
        <dbReference type="PROSITE" id="PS50110"/>
    </source>
</evidence>
<dbReference type="GO" id="GO:0004673">
    <property type="term" value="F:protein histidine kinase activity"/>
    <property type="evidence" value="ECO:0007669"/>
    <property type="project" value="UniProtKB-EC"/>
</dbReference>
<evidence type="ECO:0000256" key="8">
    <source>
        <dbReference type="PROSITE-ProRule" id="PRU00169"/>
    </source>
</evidence>
<dbReference type="SUPFAM" id="SSF52172">
    <property type="entry name" value="CheY-like"/>
    <property type="match status" value="1"/>
</dbReference>
<dbReference type="EMBL" id="JAEPRQ010000001">
    <property type="protein sequence ID" value="MBK4214604.1"/>
    <property type="molecule type" value="Genomic_DNA"/>
</dbReference>
<keyword evidence="3 8" id="KW-0597">Phosphoprotein</keyword>
<keyword evidence="5" id="KW-0547">Nucleotide-binding</keyword>
<evidence type="ECO:0000256" key="1">
    <source>
        <dbReference type="ARBA" id="ARBA00000085"/>
    </source>
</evidence>
<dbReference type="PANTHER" id="PTHR41523">
    <property type="entry name" value="TWO-COMPONENT SYSTEM SENSOR PROTEIN"/>
    <property type="match status" value="1"/>
</dbReference>
<dbReference type="Gene3D" id="3.40.50.2300">
    <property type="match status" value="1"/>
</dbReference>
<dbReference type="Pfam" id="PF00072">
    <property type="entry name" value="Response_reg"/>
    <property type="match status" value="1"/>
</dbReference>
<keyword evidence="7" id="KW-0067">ATP-binding</keyword>
<evidence type="ECO:0000256" key="7">
    <source>
        <dbReference type="ARBA" id="ARBA00022840"/>
    </source>
</evidence>
<keyword evidence="4" id="KW-0808">Transferase</keyword>
<reference evidence="10" key="1">
    <citation type="submission" date="2021-01" db="EMBL/GenBank/DDBJ databases">
        <title>Paracoccus amoyensis sp. nov., isolated from the surface seawater along the coast of Xiamen Island, China.</title>
        <authorList>
            <person name="Lyu L."/>
        </authorList>
    </citation>
    <scope>NUCLEOTIDE SEQUENCE</scope>
    <source>
        <strain evidence="10">MJ17</strain>
    </source>
</reference>
<accession>A0A934VZ96</accession>
<dbReference type="GO" id="GO:0005524">
    <property type="term" value="F:ATP binding"/>
    <property type="evidence" value="ECO:0007669"/>
    <property type="project" value="UniProtKB-KW"/>
</dbReference>
<dbReference type="InterPro" id="IPR001789">
    <property type="entry name" value="Sig_transdc_resp-reg_receiver"/>
</dbReference>
<dbReference type="Gene3D" id="3.30.565.10">
    <property type="entry name" value="Histidine kinase-like ATPase, C-terminal domain"/>
    <property type="match status" value="1"/>
</dbReference>
<dbReference type="InterPro" id="IPR036890">
    <property type="entry name" value="HATPase_C_sf"/>
</dbReference>
<keyword evidence="6" id="KW-0418">Kinase</keyword>
<protein>
    <recommendedName>
        <fullName evidence="2">histidine kinase</fullName>
        <ecNumber evidence="2">2.7.13.3</ecNumber>
    </recommendedName>
</protein>
<dbReference type="SMART" id="SM00448">
    <property type="entry name" value="REC"/>
    <property type="match status" value="1"/>
</dbReference>
<comment type="caution">
    <text evidence="10">The sequence shown here is derived from an EMBL/GenBank/DDBJ whole genome shotgun (WGS) entry which is preliminary data.</text>
</comment>
<keyword evidence="11" id="KW-1185">Reference proteome</keyword>
<feature type="domain" description="Response regulatory" evidence="9">
    <location>
        <begin position="173"/>
        <end position="283"/>
    </location>
</feature>
<organism evidence="10 11">
    <name type="scientific">Paracoccus caeni</name>
    <dbReference type="NCBI Taxonomy" id="657651"/>
    <lineage>
        <taxon>Bacteria</taxon>
        <taxon>Pseudomonadati</taxon>
        <taxon>Pseudomonadota</taxon>
        <taxon>Alphaproteobacteria</taxon>
        <taxon>Rhodobacterales</taxon>
        <taxon>Paracoccaceae</taxon>
        <taxon>Paracoccus</taxon>
    </lineage>
</organism>
<dbReference type="EC" id="2.7.13.3" evidence="2"/>
<comment type="catalytic activity">
    <reaction evidence="1">
        <text>ATP + protein L-histidine = ADP + protein N-phospho-L-histidine.</text>
        <dbReference type="EC" id="2.7.13.3"/>
    </reaction>
</comment>
<name>A0A934VZ96_9RHOB</name>
<evidence type="ECO:0000256" key="3">
    <source>
        <dbReference type="ARBA" id="ARBA00022553"/>
    </source>
</evidence>
<dbReference type="InterPro" id="IPR011006">
    <property type="entry name" value="CheY-like_superfamily"/>
</dbReference>
<evidence type="ECO:0000256" key="5">
    <source>
        <dbReference type="ARBA" id="ARBA00022741"/>
    </source>
</evidence>
<dbReference type="Proteomes" id="UP000640485">
    <property type="component" value="Unassembled WGS sequence"/>
</dbReference>
<dbReference type="RefSeq" id="WP_200683290.1">
    <property type="nucleotide sequence ID" value="NZ_JAEPRQ010000001.1"/>
</dbReference>
<proteinExistence type="predicted"/>